<sequence>MYLCFLEKIYELCTRSDQWSLPHWPSGCKCDCRARGLGFDFRVGRSITGLFSVFENFSVVARSLEMCPVYGNRLTTILHGTYNINYEKWVYAVALRAIMCTSAYSFGD</sequence>
<proteinExistence type="predicted"/>
<accession>A0A2H1X0A1</accession>
<name>A0A2H1X0A1_SPOFR</name>
<dbReference type="AlphaFoldDB" id="A0A2H1X0A1"/>
<dbReference type="EMBL" id="ODYU01012393">
    <property type="protein sequence ID" value="SOQ58678.1"/>
    <property type="molecule type" value="Genomic_DNA"/>
</dbReference>
<evidence type="ECO:0000313" key="1">
    <source>
        <dbReference type="EMBL" id="SOQ58678.1"/>
    </source>
</evidence>
<reference evidence="1" key="1">
    <citation type="submission" date="2016-07" db="EMBL/GenBank/DDBJ databases">
        <authorList>
            <person name="Bretaudeau A."/>
        </authorList>
    </citation>
    <scope>NUCLEOTIDE SEQUENCE</scope>
    <source>
        <strain evidence="1">Rice</strain>
        <tissue evidence="1">Whole body</tissue>
    </source>
</reference>
<gene>
    <name evidence="1" type="ORF">SFRICE_028075</name>
</gene>
<organism evidence="1">
    <name type="scientific">Spodoptera frugiperda</name>
    <name type="common">Fall armyworm</name>
    <dbReference type="NCBI Taxonomy" id="7108"/>
    <lineage>
        <taxon>Eukaryota</taxon>
        <taxon>Metazoa</taxon>
        <taxon>Ecdysozoa</taxon>
        <taxon>Arthropoda</taxon>
        <taxon>Hexapoda</taxon>
        <taxon>Insecta</taxon>
        <taxon>Pterygota</taxon>
        <taxon>Neoptera</taxon>
        <taxon>Endopterygota</taxon>
        <taxon>Lepidoptera</taxon>
        <taxon>Glossata</taxon>
        <taxon>Ditrysia</taxon>
        <taxon>Noctuoidea</taxon>
        <taxon>Noctuidae</taxon>
        <taxon>Amphipyrinae</taxon>
        <taxon>Spodoptera</taxon>
    </lineage>
</organism>
<protein>
    <submittedName>
        <fullName evidence="1">SFRICE_028075</fullName>
    </submittedName>
</protein>